<comment type="caution">
    <text evidence="2">The sequence shown here is derived from an EMBL/GenBank/DDBJ whole genome shotgun (WGS) entry which is preliminary data.</text>
</comment>
<feature type="compositionally biased region" description="Polar residues" evidence="1">
    <location>
        <begin position="18"/>
        <end position="29"/>
    </location>
</feature>
<accession>A0ABQ8TGE7</accession>
<reference evidence="2 3" key="1">
    <citation type="journal article" date="2022" name="Allergy">
        <title>Genome assembly and annotation of Periplaneta americana reveal a comprehensive cockroach allergen profile.</title>
        <authorList>
            <person name="Wang L."/>
            <person name="Xiong Q."/>
            <person name="Saelim N."/>
            <person name="Wang L."/>
            <person name="Nong W."/>
            <person name="Wan A.T."/>
            <person name="Shi M."/>
            <person name="Liu X."/>
            <person name="Cao Q."/>
            <person name="Hui J.H.L."/>
            <person name="Sookrung N."/>
            <person name="Leung T.F."/>
            <person name="Tungtrongchitr A."/>
            <person name="Tsui S.K.W."/>
        </authorList>
    </citation>
    <scope>NUCLEOTIDE SEQUENCE [LARGE SCALE GENOMIC DNA]</scope>
    <source>
        <strain evidence="2">PWHHKU_190912</strain>
    </source>
</reference>
<evidence type="ECO:0000313" key="3">
    <source>
        <dbReference type="Proteomes" id="UP001148838"/>
    </source>
</evidence>
<dbReference type="EMBL" id="JAJSOF020000011">
    <property type="protein sequence ID" value="KAJ4444997.1"/>
    <property type="molecule type" value="Genomic_DNA"/>
</dbReference>
<organism evidence="2 3">
    <name type="scientific">Periplaneta americana</name>
    <name type="common">American cockroach</name>
    <name type="synonym">Blatta americana</name>
    <dbReference type="NCBI Taxonomy" id="6978"/>
    <lineage>
        <taxon>Eukaryota</taxon>
        <taxon>Metazoa</taxon>
        <taxon>Ecdysozoa</taxon>
        <taxon>Arthropoda</taxon>
        <taxon>Hexapoda</taxon>
        <taxon>Insecta</taxon>
        <taxon>Pterygota</taxon>
        <taxon>Neoptera</taxon>
        <taxon>Polyneoptera</taxon>
        <taxon>Dictyoptera</taxon>
        <taxon>Blattodea</taxon>
        <taxon>Blattoidea</taxon>
        <taxon>Blattidae</taxon>
        <taxon>Blattinae</taxon>
        <taxon>Periplaneta</taxon>
    </lineage>
</organism>
<evidence type="ECO:0000313" key="2">
    <source>
        <dbReference type="EMBL" id="KAJ4444997.1"/>
    </source>
</evidence>
<feature type="compositionally biased region" description="Basic and acidic residues" evidence="1">
    <location>
        <begin position="1"/>
        <end position="15"/>
    </location>
</feature>
<sequence>MTRPVERDAPVKDDTDTSSESAEVTNVVTDRTEQPTLETTDRTEDTTAEEVNTDGRNAAPELMETTVIPPESKSPSQFGDASLEVLHFEEHHDDKGALLSVDFNKALIWLITNTYNKS</sequence>
<gene>
    <name evidence="2" type="ORF">ANN_06796</name>
</gene>
<dbReference type="Proteomes" id="UP001148838">
    <property type="component" value="Unassembled WGS sequence"/>
</dbReference>
<name>A0ABQ8TGE7_PERAM</name>
<feature type="region of interest" description="Disordered" evidence="1">
    <location>
        <begin position="1"/>
        <end position="61"/>
    </location>
</feature>
<keyword evidence="3" id="KW-1185">Reference proteome</keyword>
<evidence type="ECO:0000256" key="1">
    <source>
        <dbReference type="SAM" id="MobiDB-lite"/>
    </source>
</evidence>
<protein>
    <submittedName>
        <fullName evidence="2">Uncharacterized protein</fullName>
    </submittedName>
</protein>
<proteinExistence type="predicted"/>